<dbReference type="PIRSF" id="PIRSF000168">
    <property type="entry name" value="Acyl-CoA_oxidase"/>
    <property type="match status" value="1"/>
</dbReference>
<evidence type="ECO:0000256" key="7">
    <source>
        <dbReference type="ARBA" id="ARBA00023002"/>
    </source>
</evidence>
<evidence type="ECO:0000256" key="2">
    <source>
        <dbReference type="ARBA" id="ARBA00004275"/>
    </source>
</evidence>
<evidence type="ECO:0000259" key="14">
    <source>
        <dbReference type="Pfam" id="PF02770"/>
    </source>
</evidence>
<dbReference type="GO" id="GO:0055088">
    <property type="term" value="P:lipid homeostasis"/>
    <property type="evidence" value="ECO:0007669"/>
    <property type="project" value="TreeGrafter"/>
</dbReference>
<keyword evidence="5 10" id="KW-0274">FAD</keyword>
<evidence type="ECO:0000259" key="15">
    <source>
        <dbReference type="Pfam" id="PF22924"/>
    </source>
</evidence>
<dbReference type="InParanoid" id="I7M8T5"/>
<dbReference type="PANTHER" id="PTHR10909">
    <property type="entry name" value="ELECTRON TRANSPORT OXIDOREDUCTASE"/>
    <property type="match status" value="1"/>
</dbReference>
<comment type="cofactor">
    <cofactor evidence="1">
        <name>FAD</name>
        <dbReference type="ChEBI" id="CHEBI:57692"/>
    </cofactor>
</comment>
<feature type="domain" description="Acyl-CoA oxidase C-alpha1" evidence="15">
    <location>
        <begin position="309"/>
        <end position="467"/>
    </location>
</feature>
<evidence type="ECO:0000256" key="10">
    <source>
        <dbReference type="PIRNR" id="PIRNR000168"/>
    </source>
</evidence>
<dbReference type="InterPro" id="IPR009100">
    <property type="entry name" value="AcylCoA_DH/oxidase_NM_dom_sf"/>
</dbReference>
<proteinExistence type="inferred from homology"/>
<dbReference type="EMBL" id="GG662637">
    <property type="protein sequence ID" value="EAR99631.2"/>
    <property type="molecule type" value="Genomic_DNA"/>
</dbReference>
<gene>
    <name evidence="16" type="ORF">TTHERM_00586710</name>
</gene>
<dbReference type="OrthoDB" id="434460at2759"/>
<feature type="active site" description="Proton acceptor" evidence="11">
    <location>
        <position position="452"/>
    </location>
</feature>
<protein>
    <recommendedName>
        <fullName evidence="10">Acyl-coenzyme A oxidase</fullName>
    </recommendedName>
</protein>
<evidence type="ECO:0000256" key="4">
    <source>
        <dbReference type="ARBA" id="ARBA00022630"/>
    </source>
</evidence>
<dbReference type="RefSeq" id="XP_001019876.2">
    <property type="nucleotide sequence ID" value="XM_001019876.2"/>
</dbReference>
<feature type="binding site" evidence="12">
    <location>
        <position position="167"/>
    </location>
    <ligand>
        <name>FAD</name>
        <dbReference type="ChEBI" id="CHEBI:57692"/>
    </ligand>
</feature>
<dbReference type="eggNOG" id="KOG0135">
    <property type="taxonomic scope" value="Eukaryota"/>
</dbReference>
<name>I7M8T5_TETTS</name>
<dbReference type="GO" id="GO:0033540">
    <property type="term" value="P:fatty acid beta-oxidation using acyl-CoA oxidase"/>
    <property type="evidence" value="ECO:0007669"/>
    <property type="project" value="TreeGrafter"/>
</dbReference>
<evidence type="ECO:0000256" key="6">
    <source>
        <dbReference type="ARBA" id="ARBA00022832"/>
    </source>
</evidence>
<dbReference type="InterPro" id="IPR012258">
    <property type="entry name" value="Acyl-CoA_oxidase"/>
</dbReference>
<dbReference type="InterPro" id="IPR055060">
    <property type="entry name" value="ACOX_C_alpha1"/>
</dbReference>
<dbReference type="Gene3D" id="2.40.110.10">
    <property type="entry name" value="Butyryl-CoA Dehydrogenase, subunit A, domain 2"/>
    <property type="match status" value="1"/>
</dbReference>
<organism evidence="16 17">
    <name type="scientific">Tetrahymena thermophila (strain SB210)</name>
    <dbReference type="NCBI Taxonomy" id="312017"/>
    <lineage>
        <taxon>Eukaryota</taxon>
        <taxon>Sar</taxon>
        <taxon>Alveolata</taxon>
        <taxon>Ciliophora</taxon>
        <taxon>Intramacronucleata</taxon>
        <taxon>Oligohymenophorea</taxon>
        <taxon>Hymenostomatida</taxon>
        <taxon>Tetrahymenina</taxon>
        <taxon>Tetrahymenidae</taxon>
        <taxon>Tetrahymena</taxon>
    </lineage>
</organism>
<evidence type="ECO:0000256" key="11">
    <source>
        <dbReference type="PIRSR" id="PIRSR000168-1"/>
    </source>
</evidence>
<dbReference type="SUPFAM" id="SSF47203">
    <property type="entry name" value="Acyl-CoA dehydrogenase C-terminal domain-like"/>
    <property type="match status" value="2"/>
</dbReference>
<evidence type="ECO:0000259" key="13">
    <source>
        <dbReference type="Pfam" id="PF01756"/>
    </source>
</evidence>
<dbReference type="GO" id="GO:0003997">
    <property type="term" value="F:acyl-CoA oxidase activity"/>
    <property type="evidence" value="ECO:0007669"/>
    <property type="project" value="InterPro"/>
</dbReference>
<dbReference type="PANTHER" id="PTHR10909:SF352">
    <property type="entry name" value="ACYL-COENZYME A OXIDASE-LIKE PROTEIN"/>
    <property type="match status" value="1"/>
</dbReference>
<keyword evidence="8" id="KW-0443">Lipid metabolism</keyword>
<dbReference type="InterPro" id="IPR002655">
    <property type="entry name" value="Acyl-CoA_oxidase_C"/>
</dbReference>
<feature type="domain" description="Acyl-CoA oxidase/dehydrogenase middle" evidence="14">
    <location>
        <begin position="163"/>
        <end position="273"/>
    </location>
</feature>
<accession>I7M8T5</accession>
<evidence type="ECO:0000256" key="9">
    <source>
        <dbReference type="ARBA" id="ARBA00023140"/>
    </source>
</evidence>
<comment type="similarity">
    <text evidence="3 10">Belongs to the acyl-CoA oxidase family.</text>
</comment>
<dbReference type="GO" id="GO:0005504">
    <property type="term" value="F:fatty acid binding"/>
    <property type="evidence" value="ECO:0007669"/>
    <property type="project" value="TreeGrafter"/>
</dbReference>
<dbReference type="FunFam" id="1.20.140.10:FF:000007">
    <property type="entry name" value="Acyl-coenzyme A oxidase"/>
    <property type="match status" value="1"/>
</dbReference>
<evidence type="ECO:0000256" key="8">
    <source>
        <dbReference type="ARBA" id="ARBA00023098"/>
    </source>
</evidence>
<dbReference type="Proteomes" id="UP000009168">
    <property type="component" value="Unassembled WGS sequence"/>
</dbReference>
<keyword evidence="4 10" id="KW-0285">Flavoprotein</keyword>
<dbReference type="InterPro" id="IPR006091">
    <property type="entry name" value="Acyl-CoA_Oxase/DH_mid-dom"/>
</dbReference>
<evidence type="ECO:0000313" key="16">
    <source>
        <dbReference type="EMBL" id="EAR99631.2"/>
    </source>
</evidence>
<dbReference type="SUPFAM" id="SSF56645">
    <property type="entry name" value="Acyl-CoA dehydrogenase NM domain-like"/>
    <property type="match status" value="1"/>
</dbReference>
<evidence type="ECO:0000256" key="12">
    <source>
        <dbReference type="PIRSR" id="PIRSR000168-2"/>
    </source>
</evidence>
<dbReference type="Pfam" id="PF22924">
    <property type="entry name" value="ACOX_C_alpha1"/>
    <property type="match status" value="1"/>
</dbReference>
<dbReference type="GO" id="GO:0005777">
    <property type="term" value="C:peroxisome"/>
    <property type="evidence" value="ECO:0007669"/>
    <property type="project" value="UniProtKB-SubCell"/>
</dbReference>
<dbReference type="FunFam" id="2.40.110.10:FF:000005">
    <property type="entry name" value="Acyl-coenzyme A oxidase"/>
    <property type="match status" value="1"/>
</dbReference>
<sequence>MSNDNKSNASSRLSALNSQMPELSPSQLLHSYRNRSKVDRQGLYETFYGPKWEFRNKVYDIICNNSEKFSAPYIDEHDRERTRYAAFKELHFIQKSLNMGYAEYQKDPHAFSMTSNAVYSWSPAICVKYGVHFSLYGKTLMNLGTEKHLPYIYRMMKLEDIGSFGLTEMGHGSNVRGIKTTAIYDPQSNEFIINTPEEVDMKFWIGATAQLANMTVCWAQLYVEGKCHGVHAFLVPIRNKDTHRVMPGITVGDCGPKNGLDGIDNGFMIFHNVRIPYDNLLDKFSQIENGKFKTWIESDDKRFGFQMASLSGGRVQVACNSNQNSIIAVAIAGRYSTIRKQFGAPGKPEQPIIEYPLTQYRIIPNVATAIVLQLSTITLSILWDENQKHLLDVKNTLINELHAISSAIKAISTWTAQRIITESRQILGGHGFSTFNRFGQLYNDNDVNVTWEGDNNVLLQQTGKFLLDSAKKLMKGKKLPFKCTSYISLDPAEGQQSELNSNEDFFNQGKLLKALQWRVNLLLQKTGLKMQEYMQVSKNGWDAFNNAQPFYSVELAKAFGDTWSAEQAIETISKVQNPENKRVLSDFVTLYLLETINKDIGNFRFGGYINCQQYEQIRSSILKLCNKLKDEFIAVLDALAPPDFILQAPFGASDGDIYNRYIGLIYSAKSTFKRPDWWKEVHKAHKKYHFEIDA</sequence>
<dbReference type="KEGG" id="tet:TTHERM_00586710"/>
<dbReference type="GeneID" id="7840479"/>
<keyword evidence="7" id="KW-0560">Oxidoreductase</keyword>
<dbReference type="FunFam" id="1.20.140.10:FF:000010">
    <property type="entry name" value="Acyl-coenzyme A oxidase"/>
    <property type="match status" value="1"/>
</dbReference>
<dbReference type="STRING" id="312017.I7M8T5"/>
<dbReference type="Pfam" id="PF01756">
    <property type="entry name" value="ACOX"/>
    <property type="match status" value="1"/>
</dbReference>
<feature type="binding site" evidence="12">
    <location>
        <position position="206"/>
    </location>
    <ligand>
        <name>FAD</name>
        <dbReference type="ChEBI" id="CHEBI:57692"/>
    </ligand>
</feature>
<dbReference type="InterPro" id="IPR036250">
    <property type="entry name" value="AcylCo_DH-like_C"/>
</dbReference>
<dbReference type="Gene3D" id="1.20.140.10">
    <property type="entry name" value="Butyryl-CoA Dehydrogenase, subunit A, domain 3"/>
    <property type="match status" value="2"/>
</dbReference>
<reference evidence="17" key="1">
    <citation type="journal article" date="2006" name="PLoS Biol.">
        <title>Macronuclear genome sequence of the ciliate Tetrahymena thermophila, a model eukaryote.</title>
        <authorList>
            <person name="Eisen J.A."/>
            <person name="Coyne R.S."/>
            <person name="Wu M."/>
            <person name="Wu D."/>
            <person name="Thiagarajan M."/>
            <person name="Wortman J.R."/>
            <person name="Badger J.H."/>
            <person name="Ren Q."/>
            <person name="Amedeo P."/>
            <person name="Jones K.M."/>
            <person name="Tallon L.J."/>
            <person name="Delcher A.L."/>
            <person name="Salzberg S.L."/>
            <person name="Silva J.C."/>
            <person name="Haas B.J."/>
            <person name="Majoros W.H."/>
            <person name="Farzad M."/>
            <person name="Carlton J.M."/>
            <person name="Smith R.K. Jr."/>
            <person name="Garg J."/>
            <person name="Pearlman R.E."/>
            <person name="Karrer K.M."/>
            <person name="Sun L."/>
            <person name="Manning G."/>
            <person name="Elde N.C."/>
            <person name="Turkewitz A.P."/>
            <person name="Asai D.J."/>
            <person name="Wilkes D.E."/>
            <person name="Wang Y."/>
            <person name="Cai H."/>
            <person name="Collins K."/>
            <person name="Stewart B.A."/>
            <person name="Lee S.R."/>
            <person name="Wilamowska K."/>
            <person name="Weinberg Z."/>
            <person name="Ruzzo W.L."/>
            <person name="Wloga D."/>
            <person name="Gaertig J."/>
            <person name="Frankel J."/>
            <person name="Tsao C.-C."/>
            <person name="Gorovsky M.A."/>
            <person name="Keeling P.J."/>
            <person name="Waller R.F."/>
            <person name="Patron N.J."/>
            <person name="Cherry J.M."/>
            <person name="Stover N.A."/>
            <person name="Krieger C.J."/>
            <person name="del Toro C."/>
            <person name="Ryder H.F."/>
            <person name="Williamson S.C."/>
            <person name="Barbeau R.A."/>
            <person name="Hamilton E.P."/>
            <person name="Orias E."/>
        </authorList>
    </citation>
    <scope>NUCLEOTIDE SEQUENCE [LARGE SCALE GENOMIC DNA]</scope>
    <source>
        <strain evidence="17">SB210</strain>
    </source>
</reference>
<evidence type="ECO:0000256" key="1">
    <source>
        <dbReference type="ARBA" id="ARBA00001974"/>
    </source>
</evidence>
<feature type="domain" description="Acyl-CoA oxidase C-terminal" evidence="13">
    <location>
        <begin position="510"/>
        <end position="685"/>
    </location>
</feature>
<dbReference type="InterPro" id="IPR046373">
    <property type="entry name" value="Acyl-CoA_Oxase/DH_mid-dom_sf"/>
</dbReference>
<keyword evidence="9" id="KW-0576">Peroxisome</keyword>
<evidence type="ECO:0000256" key="3">
    <source>
        <dbReference type="ARBA" id="ARBA00006288"/>
    </source>
</evidence>
<evidence type="ECO:0000256" key="5">
    <source>
        <dbReference type="ARBA" id="ARBA00022827"/>
    </source>
</evidence>
<dbReference type="AlphaFoldDB" id="I7M8T5"/>
<dbReference type="GO" id="GO:0071949">
    <property type="term" value="F:FAD binding"/>
    <property type="evidence" value="ECO:0007669"/>
    <property type="project" value="InterPro"/>
</dbReference>
<evidence type="ECO:0000313" key="17">
    <source>
        <dbReference type="Proteomes" id="UP000009168"/>
    </source>
</evidence>
<comment type="subcellular location">
    <subcellularLocation>
        <location evidence="2">Peroxisome</location>
    </subcellularLocation>
</comment>
<keyword evidence="17" id="KW-1185">Reference proteome</keyword>
<keyword evidence="6" id="KW-0276">Fatty acid metabolism</keyword>
<dbReference type="Pfam" id="PF02770">
    <property type="entry name" value="Acyl-CoA_dh_M"/>
    <property type="match status" value="1"/>
</dbReference>